<feature type="compositionally biased region" description="Basic residues" evidence="1">
    <location>
        <begin position="50"/>
        <end position="62"/>
    </location>
</feature>
<dbReference type="RefSeq" id="WP_153725327.1">
    <property type="nucleotide sequence ID" value="NZ_CP045875.1"/>
</dbReference>
<keyword evidence="3" id="KW-1185">Reference proteome</keyword>
<dbReference type="KEGG" id="hcv:FTV88_1967"/>
<evidence type="ECO:0000313" key="2">
    <source>
        <dbReference type="EMBL" id="QGG48065.1"/>
    </source>
</evidence>
<evidence type="ECO:0000256" key="1">
    <source>
        <dbReference type="SAM" id="MobiDB-lite"/>
    </source>
</evidence>
<accession>A0A5Q2N671</accession>
<organism evidence="2 3">
    <name type="scientific">Heliorestis convoluta</name>
    <dbReference type="NCBI Taxonomy" id="356322"/>
    <lineage>
        <taxon>Bacteria</taxon>
        <taxon>Bacillati</taxon>
        <taxon>Bacillota</taxon>
        <taxon>Clostridia</taxon>
        <taxon>Eubacteriales</taxon>
        <taxon>Heliobacteriaceae</taxon>
        <taxon>Heliorestis</taxon>
    </lineage>
</organism>
<gene>
    <name evidence="2" type="ORF">FTV88_1967</name>
</gene>
<dbReference type="Proteomes" id="UP000366051">
    <property type="component" value="Chromosome"/>
</dbReference>
<dbReference type="EMBL" id="CP045875">
    <property type="protein sequence ID" value="QGG48065.1"/>
    <property type="molecule type" value="Genomic_DNA"/>
</dbReference>
<reference evidence="3" key="1">
    <citation type="submission" date="2019-11" db="EMBL/GenBank/DDBJ databases">
        <title>Genome sequence of Heliorestis convoluta strain HH, an alkaliphilic and minimalistic phototrophic bacterium from a soda lake in Egypt.</title>
        <authorList>
            <person name="Dewey E.D."/>
            <person name="Stokes L.M."/>
            <person name="Burchell B.M."/>
            <person name="Shaffer K.N."/>
            <person name="Huntington A.M."/>
            <person name="Baker J.M."/>
            <person name="Nadendla S."/>
            <person name="Giglio M.G."/>
            <person name="Touchman J.W."/>
            <person name="Blankenship R.E."/>
            <person name="Madigan M.T."/>
            <person name="Sattley W.M."/>
        </authorList>
    </citation>
    <scope>NUCLEOTIDE SEQUENCE [LARGE SCALE GENOMIC DNA]</scope>
    <source>
        <strain evidence="3">HH</strain>
    </source>
</reference>
<proteinExistence type="predicted"/>
<feature type="region of interest" description="Disordered" evidence="1">
    <location>
        <begin position="46"/>
        <end position="69"/>
    </location>
</feature>
<protein>
    <submittedName>
        <fullName evidence="2">Uncharacterized protein</fullName>
    </submittedName>
</protein>
<dbReference type="AlphaFoldDB" id="A0A5Q2N671"/>
<evidence type="ECO:0000313" key="3">
    <source>
        <dbReference type="Proteomes" id="UP000366051"/>
    </source>
</evidence>
<sequence length="69" mass="8077">MLTKNYAKNSITATIKEKACIKKDNQPNKKEKTFQEQVFHKGKIYDKIQINRKKPHSKHKSQRQSCSSS</sequence>
<name>A0A5Q2N671_9FIRM</name>